<dbReference type="Proteomes" id="UP000015530">
    <property type="component" value="Unassembled WGS sequence"/>
</dbReference>
<organism evidence="2 3">
    <name type="scientific">Colletotrichum gloeosporioides (strain Cg-14)</name>
    <name type="common">Anthracnose fungus</name>
    <name type="synonym">Glomerella cingulata</name>
    <dbReference type="NCBI Taxonomy" id="1237896"/>
    <lineage>
        <taxon>Eukaryota</taxon>
        <taxon>Fungi</taxon>
        <taxon>Dikarya</taxon>
        <taxon>Ascomycota</taxon>
        <taxon>Pezizomycotina</taxon>
        <taxon>Sordariomycetes</taxon>
        <taxon>Hypocreomycetidae</taxon>
        <taxon>Glomerellales</taxon>
        <taxon>Glomerellaceae</taxon>
        <taxon>Colletotrichum</taxon>
        <taxon>Colletotrichum gloeosporioides species complex</taxon>
    </lineage>
</organism>
<dbReference type="HOGENOM" id="CLU_1586351_0_0_1"/>
<proteinExistence type="predicted"/>
<evidence type="ECO:0000313" key="3">
    <source>
        <dbReference type="Proteomes" id="UP000015530"/>
    </source>
</evidence>
<gene>
    <name evidence="2" type="ORF">CGLO_06192</name>
</gene>
<protein>
    <recommendedName>
        <fullName evidence="4">Bet v I/Major latex protein domain-containing protein</fullName>
    </recommendedName>
</protein>
<dbReference type="OrthoDB" id="4799286at2759"/>
<dbReference type="Gene3D" id="3.30.530.20">
    <property type="match status" value="1"/>
</dbReference>
<sequence>MKFTSLTAVPLALLCGAVSASPLAPRNESKIFIGQVTDTFNASVGTIWGIYSAFGAAQLYMKNVTFNELTGFGPGAVRDITLAGQFARERLDWVDADKHSLAYTLYEAPGLPAVNIQGTIELNDIGNNNTEIVWTARADARADAITAGAEDGIKARVLDIYTSSIAIVKGLV</sequence>
<feature type="chain" id="PRO_5004566273" description="Bet v I/Major latex protein domain-containing protein" evidence="1">
    <location>
        <begin position="21"/>
        <end position="172"/>
    </location>
</feature>
<dbReference type="InterPro" id="IPR019587">
    <property type="entry name" value="Polyketide_cyclase/dehydratase"/>
</dbReference>
<evidence type="ECO:0000256" key="1">
    <source>
        <dbReference type="SAM" id="SignalP"/>
    </source>
</evidence>
<evidence type="ECO:0000313" key="2">
    <source>
        <dbReference type="EMBL" id="EQB54023.1"/>
    </source>
</evidence>
<dbReference type="Pfam" id="PF10604">
    <property type="entry name" value="Polyketide_cyc2"/>
    <property type="match status" value="1"/>
</dbReference>
<accession>T0KND1</accession>
<keyword evidence="1" id="KW-0732">Signal</keyword>
<dbReference type="InterPro" id="IPR023393">
    <property type="entry name" value="START-like_dom_sf"/>
</dbReference>
<dbReference type="SUPFAM" id="SSF55961">
    <property type="entry name" value="Bet v1-like"/>
    <property type="match status" value="1"/>
</dbReference>
<dbReference type="CDD" id="cd07821">
    <property type="entry name" value="PYR_PYL_RCAR_like"/>
    <property type="match status" value="1"/>
</dbReference>
<dbReference type="AlphaFoldDB" id="T0KND1"/>
<evidence type="ECO:0008006" key="4">
    <source>
        <dbReference type="Google" id="ProtNLM"/>
    </source>
</evidence>
<comment type="caution">
    <text evidence="2">The sequence shown here is derived from an EMBL/GenBank/DDBJ whole genome shotgun (WGS) entry which is preliminary data.</text>
</comment>
<feature type="signal peptide" evidence="1">
    <location>
        <begin position="1"/>
        <end position="20"/>
    </location>
</feature>
<dbReference type="EMBL" id="AMYD01001245">
    <property type="protein sequence ID" value="EQB54023.1"/>
    <property type="molecule type" value="Genomic_DNA"/>
</dbReference>
<name>T0KND1_COLGC</name>
<reference evidence="3" key="1">
    <citation type="journal article" date="2013" name="Mol. Plant Microbe Interact.">
        <title>Global aspects of pacC regulation of pathogenicity genes in Colletotrichum gloeosporioides as revealed by transcriptome analysis.</title>
        <authorList>
            <person name="Alkan N."/>
            <person name="Meng X."/>
            <person name="Friedlander G."/>
            <person name="Reuveni E."/>
            <person name="Sukno S."/>
            <person name="Sherman A."/>
            <person name="Thon M."/>
            <person name="Fluhr R."/>
            <person name="Prusky D."/>
        </authorList>
    </citation>
    <scope>NUCLEOTIDE SEQUENCE [LARGE SCALE GENOMIC DNA]</scope>
    <source>
        <strain evidence="3">Cg-14</strain>
    </source>
</reference>